<dbReference type="EMBL" id="JPLA01000014">
    <property type="protein sequence ID" value="KLD64717.1"/>
    <property type="molecule type" value="Genomic_DNA"/>
</dbReference>
<comment type="caution">
    <text evidence="1">The sequence shown here is derived from an EMBL/GenBank/DDBJ whole genome shotgun (WGS) entry which is preliminary data.</text>
</comment>
<organism evidence="1 2">
    <name type="scientific">Dyella japonica DSM 16301</name>
    <dbReference type="NCBI Taxonomy" id="1440762"/>
    <lineage>
        <taxon>Bacteria</taxon>
        <taxon>Pseudomonadati</taxon>
        <taxon>Pseudomonadota</taxon>
        <taxon>Gammaproteobacteria</taxon>
        <taxon>Lysobacterales</taxon>
        <taxon>Rhodanobacteraceae</taxon>
        <taxon>Dyella</taxon>
    </lineage>
</organism>
<protein>
    <submittedName>
        <fullName evidence="1">Uncharacterized protein</fullName>
    </submittedName>
</protein>
<accession>A0A0G9HAL5</accession>
<dbReference type="AlphaFoldDB" id="A0A0G9HAL5"/>
<sequence>MRQASHSQRRTDDRQSCRRRGLEYRWRQLDSITRDPGREQDNEMGAPLRGITLIGTLKNPLPPFDTQFDLARGAIVLTDYGSKV</sequence>
<name>A0A0G9HAL5_9GAMM</name>
<gene>
    <name evidence="1" type="ORF">Y882_06425</name>
</gene>
<proteinExistence type="predicted"/>
<evidence type="ECO:0000313" key="2">
    <source>
        <dbReference type="Proteomes" id="UP000035481"/>
    </source>
</evidence>
<evidence type="ECO:0000313" key="1">
    <source>
        <dbReference type="EMBL" id="KLD64717.1"/>
    </source>
</evidence>
<dbReference type="Proteomes" id="UP000035481">
    <property type="component" value="Unassembled WGS sequence"/>
</dbReference>
<dbReference type="PATRIC" id="fig|1440762.4.peg.642"/>
<reference evidence="1 2" key="1">
    <citation type="journal article" date="2015" name="Antonie Van Leeuwenhoek">
        <title>A phylogenomic and molecular marker based taxonomic framework for the order Xanthomonadales: proposal to transfer the families Algiphilaceae and Solimonadaceae to the order Nevskiales ord. nov. and to create a new family within the order Xanthomonadales, the family Rhodanobacteraceae fam. nov., containing the genus Rhodanobacter and its closest relatives.</title>
        <authorList>
            <person name="Naushad S."/>
            <person name="Adeolu M."/>
            <person name="Wong S."/>
            <person name="Sohail M."/>
            <person name="Schellhorn H.E."/>
            <person name="Gupta R.S."/>
        </authorList>
    </citation>
    <scope>NUCLEOTIDE SEQUENCE [LARGE SCALE GENOMIC DNA]</scope>
    <source>
        <strain evidence="1 2">DSM 16301</strain>
    </source>
</reference>